<protein>
    <submittedName>
        <fullName evidence="1">Uncharacterized protein</fullName>
    </submittedName>
</protein>
<comment type="caution">
    <text evidence="1">The sequence shown here is derived from an EMBL/GenBank/DDBJ whole genome shotgun (WGS) entry which is preliminary data.</text>
</comment>
<organism evidence="1 2">
    <name type="scientific">Mythimna loreyi</name>
    <dbReference type="NCBI Taxonomy" id="667449"/>
    <lineage>
        <taxon>Eukaryota</taxon>
        <taxon>Metazoa</taxon>
        <taxon>Ecdysozoa</taxon>
        <taxon>Arthropoda</taxon>
        <taxon>Hexapoda</taxon>
        <taxon>Insecta</taxon>
        <taxon>Pterygota</taxon>
        <taxon>Neoptera</taxon>
        <taxon>Endopterygota</taxon>
        <taxon>Lepidoptera</taxon>
        <taxon>Glossata</taxon>
        <taxon>Ditrysia</taxon>
        <taxon>Noctuoidea</taxon>
        <taxon>Noctuidae</taxon>
        <taxon>Noctuinae</taxon>
        <taxon>Hadenini</taxon>
        <taxon>Mythimna</taxon>
    </lineage>
</organism>
<keyword evidence="2" id="KW-1185">Reference proteome</keyword>
<sequence length="196" mass="22801">MLYTCLVQCCNSTALKSTKDLTFHRIPQDLKRRKEWLAACNRTDLCNKPWEFFKHKYVCNKHFEKWMYGVRCLQKFAHPTLNLTPDLQDICTQTYISIKCSDPTPCIKELPGEADGLKSQTEMEEFVHCTGHLEVKKENDNSNIEKEVQSDELEPKDEKAQDFVSEDFQMSTVSEQESEEDTSEINVYDVVKMQIG</sequence>
<dbReference type="EMBL" id="CM056790">
    <property type="protein sequence ID" value="KAJ8723371.1"/>
    <property type="molecule type" value="Genomic_DNA"/>
</dbReference>
<name>A0ACC2QSZ4_9NEOP</name>
<reference evidence="1" key="1">
    <citation type="submission" date="2023-03" db="EMBL/GenBank/DDBJ databases">
        <title>Chromosome-level genomes of two armyworms, Mythimna separata and Mythimna loreyi, provide insights into the biosynthesis and reception of sex pheromones.</title>
        <authorList>
            <person name="Zhao H."/>
        </authorList>
    </citation>
    <scope>NUCLEOTIDE SEQUENCE</scope>
    <source>
        <strain evidence="1">BeijingLab</strain>
    </source>
</reference>
<proteinExistence type="predicted"/>
<gene>
    <name evidence="1" type="ORF">PYW08_003283</name>
</gene>
<dbReference type="Proteomes" id="UP001231649">
    <property type="component" value="Chromosome 14"/>
</dbReference>
<evidence type="ECO:0000313" key="2">
    <source>
        <dbReference type="Proteomes" id="UP001231649"/>
    </source>
</evidence>
<accession>A0ACC2QSZ4</accession>
<evidence type="ECO:0000313" key="1">
    <source>
        <dbReference type="EMBL" id="KAJ8723371.1"/>
    </source>
</evidence>